<dbReference type="GO" id="GO:1901982">
    <property type="term" value="F:maltose binding"/>
    <property type="evidence" value="ECO:0007669"/>
    <property type="project" value="TreeGrafter"/>
</dbReference>
<keyword evidence="5" id="KW-0574">Periplasm</keyword>
<dbReference type="NCBIfam" id="NF007011">
    <property type="entry name" value="PRK09474.1"/>
    <property type="match status" value="1"/>
</dbReference>
<evidence type="ECO:0000256" key="1">
    <source>
        <dbReference type="ARBA" id="ARBA00008520"/>
    </source>
</evidence>
<keyword evidence="2 5" id="KW-0813">Transport</keyword>
<name>A0A918TT15_9RHOB</name>
<dbReference type="Proteomes" id="UP000638981">
    <property type="component" value="Unassembled WGS sequence"/>
</dbReference>
<dbReference type="GO" id="GO:0015144">
    <property type="term" value="F:carbohydrate transmembrane transporter activity"/>
    <property type="evidence" value="ECO:0007669"/>
    <property type="project" value="InterPro"/>
</dbReference>
<dbReference type="PANTHER" id="PTHR30061">
    <property type="entry name" value="MALTOSE-BINDING PERIPLASMIC PROTEIN"/>
    <property type="match status" value="1"/>
</dbReference>
<gene>
    <name evidence="6" type="primary">malE</name>
    <name evidence="6" type="ORF">GCM10007315_27640</name>
</gene>
<reference evidence="6" key="1">
    <citation type="journal article" date="2014" name="Int. J. Syst. Evol. Microbiol.">
        <title>Complete genome sequence of Corynebacterium casei LMG S-19264T (=DSM 44701T), isolated from a smear-ripened cheese.</title>
        <authorList>
            <consortium name="US DOE Joint Genome Institute (JGI-PGF)"/>
            <person name="Walter F."/>
            <person name="Albersmeier A."/>
            <person name="Kalinowski J."/>
            <person name="Ruckert C."/>
        </authorList>
    </citation>
    <scope>NUCLEOTIDE SEQUENCE</scope>
    <source>
        <strain evidence="6">KCTC 23310</strain>
    </source>
</reference>
<dbReference type="PRINTS" id="PR00181">
    <property type="entry name" value="MALTOSEBP"/>
</dbReference>
<evidence type="ECO:0000256" key="2">
    <source>
        <dbReference type="ARBA" id="ARBA00022448"/>
    </source>
</evidence>
<dbReference type="GO" id="GO:0042597">
    <property type="term" value="C:periplasmic space"/>
    <property type="evidence" value="ECO:0007669"/>
    <property type="project" value="UniProtKB-SubCell"/>
</dbReference>
<dbReference type="GO" id="GO:0015768">
    <property type="term" value="P:maltose transport"/>
    <property type="evidence" value="ECO:0007669"/>
    <property type="project" value="TreeGrafter"/>
</dbReference>
<dbReference type="InterPro" id="IPR006059">
    <property type="entry name" value="SBP"/>
</dbReference>
<feature type="signal peptide" evidence="5">
    <location>
        <begin position="1"/>
        <end position="23"/>
    </location>
</feature>
<keyword evidence="4 5" id="KW-0732">Signal</keyword>
<dbReference type="Pfam" id="PF01547">
    <property type="entry name" value="SBP_bac_1"/>
    <property type="match status" value="1"/>
</dbReference>
<accession>A0A918TT15</accession>
<dbReference type="AlphaFoldDB" id="A0A918TT15"/>
<organism evidence="6 7">
    <name type="scientific">Neogemmobacter tilapiae</name>
    <dbReference type="NCBI Taxonomy" id="875041"/>
    <lineage>
        <taxon>Bacteria</taxon>
        <taxon>Pseudomonadati</taxon>
        <taxon>Pseudomonadota</taxon>
        <taxon>Alphaproteobacteria</taxon>
        <taxon>Rhodobacterales</taxon>
        <taxon>Paracoccaceae</taxon>
        <taxon>Neogemmobacter</taxon>
    </lineage>
</organism>
<dbReference type="SUPFAM" id="SSF53850">
    <property type="entry name" value="Periplasmic binding protein-like II"/>
    <property type="match status" value="1"/>
</dbReference>
<sequence length="390" mass="40097">MTNLKKTALMAALMLGSALPAHAVEEGKLLIWMGPDKDSDSLRAVAKKFSEELGIEVVVEEVDPAVEKFQQAAATGDGPDIMLWAHDRMGEWAAGGLIAPVTPSAEVQAGILPTAWDAVTFGGKTWGYPVAVEAVGLVYNTALVPTPPADFADIAALTVPDGVTRIMWDYNNTYFTMPLLMANGGYAFVKKDGVYDGKDTGVGNAGAIAGATVLKGLIDGGTMPAGVDYGVMDGAMAKGEVAMVINGPWSWAGYEAAGIKIGVAPIPTVNGKTAPPFLGVYSAAVNAASPNADLAVEFIENYMLTDEGLAAWNAKNVLGALADISAAAAQTDPKVQATLANAAVGVPMPSNPEMGAFWSAMQPALTNITTGAQTPEVALTDAAKRILGGG</sequence>
<dbReference type="InterPro" id="IPR006060">
    <property type="entry name" value="Maltose/Cyclodextrin-bd"/>
</dbReference>
<dbReference type="GO" id="GO:0042956">
    <property type="term" value="P:maltodextrin transmembrane transport"/>
    <property type="evidence" value="ECO:0007669"/>
    <property type="project" value="TreeGrafter"/>
</dbReference>
<reference evidence="6" key="2">
    <citation type="submission" date="2020-09" db="EMBL/GenBank/DDBJ databases">
        <authorList>
            <person name="Sun Q."/>
            <person name="Kim S."/>
        </authorList>
    </citation>
    <scope>NUCLEOTIDE SEQUENCE</scope>
    <source>
        <strain evidence="6">KCTC 23310</strain>
    </source>
</reference>
<dbReference type="GO" id="GO:0055052">
    <property type="term" value="C:ATP-binding cassette (ABC) transporter complex, substrate-binding subunit-containing"/>
    <property type="evidence" value="ECO:0007669"/>
    <property type="project" value="TreeGrafter"/>
</dbReference>
<feature type="chain" id="PRO_5038163173" description="Maltodextrin-binding protein" evidence="5">
    <location>
        <begin position="24"/>
        <end position="390"/>
    </location>
</feature>
<keyword evidence="3 5" id="KW-0762">Sugar transport</keyword>
<evidence type="ECO:0000313" key="7">
    <source>
        <dbReference type="Proteomes" id="UP000638981"/>
    </source>
</evidence>
<dbReference type="RefSeq" id="WP_189412286.1">
    <property type="nucleotide sequence ID" value="NZ_BMYJ01000009.1"/>
</dbReference>
<comment type="caution">
    <text evidence="6">The sequence shown here is derived from an EMBL/GenBank/DDBJ whole genome shotgun (WGS) entry which is preliminary data.</text>
</comment>
<evidence type="ECO:0000256" key="3">
    <source>
        <dbReference type="ARBA" id="ARBA00022597"/>
    </source>
</evidence>
<keyword evidence="7" id="KW-1185">Reference proteome</keyword>
<comment type="subcellular location">
    <subcellularLocation>
        <location evidence="5">Periplasm</location>
    </subcellularLocation>
</comment>
<evidence type="ECO:0000313" key="6">
    <source>
        <dbReference type="EMBL" id="GHC62090.1"/>
    </source>
</evidence>
<evidence type="ECO:0000256" key="5">
    <source>
        <dbReference type="RuleBase" id="RU365005"/>
    </source>
</evidence>
<comment type="similarity">
    <text evidence="1 5">Belongs to the bacterial solute-binding protein 1 family.</text>
</comment>
<comment type="function">
    <text evidence="5">Part of the ABC transporter complex MalEFGK involved in maltose/maltodextrin import. Binds maltose and higher maltodextrins.</text>
</comment>
<dbReference type="Gene3D" id="3.40.190.10">
    <property type="entry name" value="Periplasmic binding protein-like II"/>
    <property type="match status" value="2"/>
</dbReference>
<evidence type="ECO:0000256" key="4">
    <source>
        <dbReference type="ARBA" id="ARBA00022729"/>
    </source>
</evidence>
<proteinExistence type="inferred from homology"/>
<protein>
    <recommendedName>
        <fullName evidence="5">Maltodextrin-binding protein</fullName>
    </recommendedName>
</protein>
<dbReference type="PANTHER" id="PTHR30061:SF50">
    <property type="entry name" value="MALTOSE_MALTODEXTRIN-BINDING PERIPLASMIC PROTEIN"/>
    <property type="match status" value="1"/>
</dbReference>
<dbReference type="EMBL" id="BMYJ01000009">
    <property type="protein sequence ID" value="GHC62090.1"/>
    <property type="molecule type" value="Genomic_DNA"/>
</dbReference>